<keyword evidence="3" id="KW-0796">Tight junction</keyword>
<name>A0A6G1Q0P6_CHAAH</name>
<keyword evidence="9" id="KW-0675">Receptor</keyword>
<comment type="subcellular location">
    <subcellularLocation>
        <location evidence="5">Basolateral cell membrane</location>
        <topology evidence="5">Single-pass type I membrane protein</topology>
    </subcellularLocation>
    <subcellularLocation>
        <location evidence="2">Cell junction</location>
        <location evidence="2">Adherens junction</location>
    </subcellularLocation>
    <subcellularLocation>
        <location evidence="1">Cell junction</location>
        <location evidence="1">Tight junction</location>
    </subcellularLocation>
</comment>
<dbReference type="InterPro" id="IPR003598">
    <property type="entry name" value="Ig_sub2"/>
</dbReference>
<evidence type="ECO:0000256" key="6">
    <source>
        <dbReference type="SAM" id="MobiDB-lite"/>
    </source>
</evidence>
<dbReference type="PANTHER" id="PTHR44468">
    <property type="entry name" value="COXSACKIEVIRUS AND ADENOVIRUS RECEPTOR-RELATED"/>
    <property type="match status" value="1"/>
</dbReference>
<evidence type="ECO:0000256" key="3">
    <source>
        <dbReference type="ARBA" id="ARBA00022427"/>
    </source>
</evidence>
<reference evidence="9 10" key="1">
    <citation type="submission" date="2019-02" db="EMBL/GenBank/DDBJ databases">
        <title>Opniocepnalus argus genome.</title>
        <authorList>
            <person name="Zhou C."/>
            <person name="Xiao S."/>
        </authorList>
    </citation>
    <scope>NUCLEOTIDE SEQUENCE [LARGE SCALE GENOMIC DNA]</scope>
    <source>
        <strain evidence="9">OARG1902GOOAL</strain>
        <tissue evidence="9">Muscle</tissue>
    </source>
</reference>
<accession>A0A6G1Q0P6</accession>
<feature type="domain" description="Ig-like" evidence="8">
    <location>
        <begin position="213"/>
        <end position="299"/>
    </location>
</feature>
<dbReference type="Pfam" id="PF07686">
    <property type="entry name" value="V-set"/>
    <property type="match status" value="1"/>
</dbReference>
<sequence length="428" mass="46823">METETHSGSDLLAHKHSICVLGAFRCGNPAHPSQIFSPGCYGACEAKVVHAGSAEDGSKRRRKRDPILFAGPLKRCKTFEYLGHFVGLTEAMQITSSGAQTIQKPQGETVTLGCTYTPGPQDTGDLDIEWTALSPDMTQKDTLLISYTGGQTHYYSNSALSKKLKFIGNATRGDASISISDVRAKDTATYQCKVKKAPGVDMRKITLLVMVPPSVPKCWVEGSEEKGGTVSLRCKSYEGSTPLKYLWTRESGGAMPSTATQNSQSGELLIQNHTDSNVGSYMCKVKNDVGEAQCKYDLHAYNPVNKVGVIVGAVIGALLLLLLLLFLIWLLICCCHKRRYEKEVANEIREDTKAPESRPTSRNSSFRSVLGYRTHPGVHYSSVRDHLPGIRESVRSSIHTGGSNRMSQASTEIKPPPLQYDHQYGYAV</sequence>
<dbReference type="InterPro" id="IPR052307">
    <property type="entry name" value="EJ_Adhesion_Regulator"/>
</dbReference>
<proteinExistence type="predicted"/>
<keyword evidence="10" id="KW-1185">Reference proteome</keyword>
<gene>
    <name evidence="9" type="ORF">EXN66_Car011748</name>
</gene>
<dbReference type="GO" id="GO:0005912">
    <property type="term" value="C:adherens junction"/>
    <property type="evidence" value="ECO:0007669"/>
    <property type="project" value="UniProtKB-SubCell"/>
</dbReference>
<dbReference type="InterPro" id="IPR036179">
    <property type="entry name" value="Ig-like_dom_sf"/>
</dbReference>
<dbReference type="Pfam" id="PF13927">
    <property type="entry name" value="Ig_3"/>
    <property type="match status" value="1"/>
</dbReference>
<organism evidence="9 10">
    <name type="scientific">Channa argus</name>
    <name type="common">Northern snakehead</name>
    <name type="synonym">Ophicephalus argus</name>
    <dbReference type="NCBI Taxonomy" id="215402"/>
    <lineage>
        <taxon>Eukaryota</taxon>
        <taxon>Metazoa</taxon>
        <taxon>Chordata</taxon>
        <taxon>Craniata</taxon>
        <taxon>Vertebrata</taxon>
        <taxon>Euteleostomi</taxon>
        <taxon>Actinopterygii</taxon>
        <taxon>Neopterygii</taxon>
        <taxon>Teleostei</taxon>
        <taxon>Neoteleostei</taxon>
        <taxon>Acanthomorphata</taxon>
        <taxon>Anabantaria</taxon>
        <taxon>Anabantiformes</taxon>
        <taxon>Channoidei</taxon>
        <taxon>Channidae</taxon>
        <taxon>Channa</taxon>
    </lineage>
</organism>
<dbReference type="InterPro" id="IPR007110">
    <property type="entry name" value="Ig-like_dom"/>
</dbReference>
<evidence type="ECO:0000256" key="1">
    <source>
        <dbReference type="ARBA" id="ARBA00004435"/>
    </source>
</evidence>
<dbReference type="PANTHER" id="PTHR44468:SF2">
    <property type="entry name" value="V-SET AND IMMUNOGLOBULIN DOMAIN CONTAINING 8B ISOFORM X1"/>
    <property type="match status" value="1"/>
</dbReference>
<evidence type="ECO:0000256" key="2">
    <source>
        <dbReference type="ARBA" id="ARBA00004536"/>
    </source>
</evidence>
<evidence type="ECO:0000313" key="9">
    <source>
        <dbReference type="EMBL" id="KAF3696072.1"/>
    </source>
</evidence>
<keyword evidence="7" id="KW-1133">Transmembrane helix</keyword>
<dbReference type="SMART" id="SM00409">
    <property type="entry name" value="IG"/>
    <property type="match status" value="2"/>
</dbReference>
<evidence type="ECO:0000256" key="7">
    <source>
        <dbReference type="SAM" id="Phobius"/>
    </source>
</evidence>
<feature type="domain" description="Ig-like" evidence="8">
    <location>
        <begin position="90"/>
        <end position="206"/>
    </location>
</feature>
<keyword evidence="4" id="KW-0965">Cell junction</keyword>
<dbReference type="InterPro" id="IPR013106">
    <property type="entry name" value="Ig_V-set"/>
</dbReference>
<dbReference type="SMART" id="SM00408">
    <property type="entry name" value="IGc2"/>
    <property type="match status" value="2"/>
</dbReference>
<dbReference type="PROSITE" id="PS50835">
    <property type="entry name" value="IG_LIKE"/>
    <property type="match status" value="2"/>
</dbReference>
<evidence type="ECO:0000313" key="10">
    <source>
        <dbReference type="Proteomes" id="UP000503349"/>
    </source>
</evidence>
<dbReference type="SMART" id="SM00406">
    <property type="entry name" value="IGv"/>
    <property type="match status" value="1"/>
</dbReference>
<keyword evidence="7" id="KW-0472">Membrane</keyword>
<feature type="region of interest" description="Disordered" evidence="6">
    <location>
        <begin position="397"/>
        <end position="420"/>
    </location>
</feature>
<keyword evidence="7" id="KW-0812">Transmembrane</keyword>
<protein>
    <submittedName>
        <fullName evidence="9">Coxsackievirus and adenovirus receptor-like protein</fullName>
    </submittedName>
</protein>
<evidence type="ECO:0000256" key="4">
    <source>
        <dbReference type="ARBA" id="ARBA00022949"/>
    </source>
</evidence>
<dbReference type="InterPro" id="IPR003599">
    <property type="entry name" value="Ig_sub"/>
</dbReference>
<dbReference type="GO" id="GO:0005923">
    <property type="term" value="C:bicellular tight junction"/>
    <property type="evidence" value="ECO:0007669"/>
    <property type="project" value="UniProtKB-SubCell"/>
</dbReference>
<reference evidence="10" key="2">
    <citation type="submission" date="2019-02" db="EMBL/GenBank/DDBJ databases">
        <title>Opniocepnalus argus Var Kimnra genome.</title>
        <authorList>
            <person name="Zhou C."/>
            <person name="Xiao S."/>
        </authorList>
    </citation>
    <scope>NUCLEOTIDE SEQUENCE [LARGE SCALE GENOMIC DNA]</scope>
</reference>
<dbReference type="InterPro" id="IPR013783">
    <property type="entry name" value="Ig-like_fold"/>
</dbReference>
<feature type="compositionally biased region" description="Polar residues" evidence="6">
    <location>
        <begin position="397"/>
        <end position="411"/>
    </location>
</feature>
<dbReference type="EMBL" id="CM015722">
    <property type="protein sequence ID" value="KAF3696072.1"/>
    <property type="molecule type" value="Genomic_DNA"/>
</dbReference>
<dbReference type="Gene3D" id="2.60.40.10">
    <property type="entry name" value="Immunoglobulins"/>
    <property type="match status" value="2"/>
</dbReference>
<evidence type="ECO:0000256" key="5">
    <source>
        <dbReference type="ARBA" id="ARBA00023768"/>
    </source>
</evidence>
<dbReference type="GO" id="GO:0016323">
    <property type="term" value="C:basolateral plasma membrane"/>
    <property type="evidence" value="ECO:0007669"/>
    <property type="project" value="UniProtKB-SubCell"/>
</dbReference>
<feature type="transmembrane region" description="Helical" evidence="7">
    <location>
        <begin position="307"/>
        <end position="332"/>
    </location>
</feature>
<dbReference type="Proteomes" id="UP000503349">
    <property type="component" value="Chromosome 11"/>
</dbReference>
<dbReference type="SUPFAM" id="SSF48726">
    <property type="entry name" value="Immunoglobulin"/>
    <property type="match status" value="2"/>
</dbReference>
<evidence type="ECO:0000259" key="8">
    <source>
        <dbReference type="PROSITE" id="PS50835"/>
    </source>
</evidence>
<dbReference type="AlphaFoldDB" id="A0A6G1Q0P6"/>